<dbReference type="AlphaFoldDB" id="X1CC45"/>
<dbReference type="EMBL" id="BART01020665">
    <property type="protein sequence ID" value="GAH05117.1"/>
    <property type="molecule type" value="Genomic_DNA"/>
</dbReference>
<accession>X1CC45</accession>
<gene>
    <name evidence="1" type="ORF">S01H4_38326</name>
</gene>
<comment type="caution">
    <text evidence="1">The sequence shown here is derived from an EMBL/GenBank/DDBJ whole genome shotgun (WGS) entry which is preliminary data.</text>
</comment>
<proteinExistence type="predicted"/>
<organism evidence="1">
    <name type="scientific">marine sediment metagenome</name>
    <dbReference type="NCBI Taxonomy" id="412755"/>
    <lineage>
        <taxon>unclassified sequences</taxon>
        <taxon>metagenomes</taxon>
        <taxon>ecological metagenomes</taxon>
    </lineage>
</organism>
<evidence type="ECO:0000313" key="1">
    <source>
        <dbReference type="EMBL" id="GAH05117.1"/>
    </source>
</evidence>
<protein>
    <recommendedName>
        <fullName evidence="2">Restriction endonuclease type IV Mrr domain-containing protein</fullName>
    </recommendedName>
</protein>
<evidence type="ECO:0008006" key="2">
    <source>
        <dbReference type="Google" id="ProtNLM"/>
    </source>
</evidence>
<sequence>LSDKLNELHKKEIDIEKELTQFQNYKAILTTSGDILNELISKILNEYFLISIDSSDNKKEDIKILNEKDDIIAFVEVKGTKRGVKREYIDQADSHRERAGVTNETPGILIINNEMSIEGIENRKEAVIAKEQIIHATNRNVLIIRTIDLLNLMLLLEKDQDRKSRFLSIVLNNSGWLKVESNKYDIIKK</sequence>
<feature type="non-terminal residue" evidence="1">
    <location>
        <position position="1"/>
    </location>
</feature>
<reference evidence="1" key="1">
    <citation type="journal article" date="2014" name="Front. Microbiol.">
        <title>High frequency of phylogenetically diverse reductive dehalogenase-homologous genes in deep subseafloor sedimentary metagenomes.</title>
        <authorList>
            <person name="Kawai M."/>
            <person name="Futagami T."/>
            <person name="Toyoda A."/>
            <person name="Takaki Y."/>
            <person name="Nishi S."/>
            <person name="Hori S."/>
            <person name="Arai W."/>
            <person name="Tsubouchi T."/>
            <person name="Morono Y."/>
            <person name="Uchiyama I."/>
            <person name="Ito T."/>
            <person name="Fujiyama A."/>
            <person name="Inagaki F."/>
            <person name="Takami H."/>
        </authorList>
    </citation>
    <scope>NUCLEOTIDE SEQUENCE</scope>
    <source>
        <strain evidence="1">Expedition CK06-06</strain>
    </source>
</reference>
<name>X1CC45_9ZZZZ</name>